<organism evidence="4 5">
    <name type="scientific">Dimorphilus gyrociliatus</name>
    <dbReference type="NCBI Taxonomy" id="2664684"/>
    <lineage>
        <taxon>Eukaryota</taxon>
        <taxon>Metazoa</taxon>
        <taxon>Spiralia</taxon>
        <taxon>Lophotrochozoa</taxon>
        <taxon>Annelida</taxon>
        <taxon>Polychaeta</taxon>
        <taxon>Polychaeta incertae sedis</taxon>
        <taxon>Dinophilidae</taxon>
        <taxon>Dimorphilus</taxon>
    </lineage>
</organism>
<evidence type="ECO:0000256" key="2">
    <source>
        <dbReference type="SAM" id="Coils"/>
    </source>
</evidence>
<dbReference type="GO" id="GO:0003712">
    <property type="term" value="F:transcription coregulator activity"/>
    <property type="evidence" value="ECO:0007669"/>
    <property type="project" value="InterPro"/>
</dbReference>
<comment type="caution">
    <text evidence="4">The sequence shown here is derived from an EMBL/GenBank/DDBJ whole genome shotgun (WGS) entry which is preliminary data.</text>
</comment>
<dbReference type="InterPro" id="IPR046468">
    <property type="entry name" value="Spt20-like_SEP"/>
</dbReference>
<dbReference type="InterPro" id="IPR021950">
    <property type="entry name" value="Spt20"/>
</dbReference>
<evidence type="ECO:0000313" key="5">
    <source>
        <dbReference type="Proteomes" id="UP000549394"/>
    </source>
</evidence>
<evidence type="ECO:0000313" key="4">
    <source>
        <dbReference type="EMBL" id="CAD5114799.1"/>
    </source>
</evidence>
<dbReference type="PANTHER" id="PTHR13526:SF8">
    <property type="entry name" value="TRANSCRIPTION FACTOR SPT20 HOMOLOG"/>
    <property type="match status" value="1"/>
</dbReference>
<name>A0A7I8VJQ9_9ANNE</name>
<evidence type="ECO:0000256" key="1">
    <source>
        <dbReference type="ARBA" id="ARBA00009112"/>
    </source>
</evidence>
<gene>
    <name evidence="4" type="ORF">DGYR_LOCUS3616</name>
</gene>
<keyword evidence="5" id="KW-1185">Reference proteome</keyword>
<accession>A0A7I8VJQ9</accession>
<dbReference type="GO" id="GO:0006357">
    <property type="term" value="P:regulation of transcription by RNA polymerase II"/>
    <property type="evidence" value="ECO:0007669"/>
    <property type="project" value="TreeGrafter"/>
</dbReference>
<dbReference type="Proteomes" id="UP000549394">
    <property type="component" value="Unassembled WGS sequence"/>
</dbReference>
<evidence type="ECO:0000259" key="3">
    <source>
        <dbReference type="Pfam" id="PF12090"/>
    </source>
</evidence>
<dbReference type="EMBL" id="CAJFCJ010000005">
    <property type="protein sequence ID" value="CAD5114799.1"/>
    <property type="molecule type" value="Genomic_DNA"/>
</dbReference>
<feature type="domain" description="Spt20-like SEP" evidence="3">
    <location>
        <begin position="76"/>
        <end position="225"/>
    </location>
</feature>
<protein>
    <submittedName>
        <fullName evidence="4">DgyrCDS3841</fullName>
    </submittedName>
</protein>
<dbReference type="OrthoDB" id="1932706at2759"/>
<sequence>MTEECSRKKGRIEDKVQELLQQLKNCTKSSDNNENNSEQKSLLVSMLKITAQKQLGDTPKSIQKLLSQLVKTEDLNCLIVNLHPGNEGYSIQYPKVEDAETIILSYEESDFLEYLDSQQIPPFILDVLDEAPVNLYYDGHVVVELRDFRRNTVPKEYHTSYVILKPSQETLIADVNMIANQISPSHAISQEDMLRLEQKIIEDIEEPMCLDPSPSLAVVQNILEKDVLNSEGLVRQARKWNQASVARRRKYLSQCSGPCFSSLHDFLITKRQTSGVSSHRKLLSVDTFKEQPIRLSAPSNLEVMKYVNMSYERFRNVSYQVIEEWSFEREDSSCNVWNKLIVSKKGNVFVCQLSEYRANVENSLKSKKIEFSTREELDNHVQQFEKVFTESYTKSAIITHTIAGQAPKITKIEGKDNGKVNDTAFSRLSEGKITFQMPNSNIQKAAINAQFIQSIQQQQQQLQQQKIPANTPQLPTHRLRQMGIFAHVSSRSGTPLPQVNLTTCRKLQTMQSHLPSYTQATAFPANRSPVSSVGIAQTITVSASQLTSIPHVQVRSSNQISPTSPTTLQVNSIDKKDGTNRTGLVHLGTQLNLIKPVRGGTPNSSGLSLLQLVSPPQLSPADSLSPSSSTTQQLYITTVQTANPNTSSI</sequence>
<dbReference type="PANTHER" id="PTHR13526">
    <property type="entry name" value="TRANSCRIPTION FACTOR SPT20 HOMOLOG"/>
    <property type="match status" value="1"/>
</dbReference>
<dbReference type="AlphaFoldDB" id="A0A7I8VJQ9"/>
<comment type="similarity">
    <text evidence="1">Belongs to the SPT20 family.</text>
</comment>
<feature type="coiled-coil region" evidence="2">
    <location>
        <begin position="9"/>
        <end position="36"/>
    </location>
</feature>
<keyword evidence="2" id="KW-0175">Coiled coil</keyword>
<reference evidence="4 5" key="1">
    <citation type="submission" date="2020-08" db="EMBL/GenBank/DDBJ databases">
        <authorList>
            <person name="Hejnol A."/>
        </authorList>
    </citation>
    <scope>NUCLEOTIDE SEQUENCE [LARGE SCALE GENOMIC DNA]</scope>
</reference>
<proteinExistence type="inferred from homology"/>
<dbReference type="Pfam" id="PF12090">
    <property type="entry name" value="Spt20_SEP"/>
    <property type="match status" value="1"/>
</dbReference>
<dbReference type="GO" id="GO:0000124">
    <property type="term" value="C:SAGA complex"/>
    <property type="evidence" value="ECO:0007669"/>
    <property type="project" value="InterPro"/>
</dbReference>